<dbReference type="Proteomes" id="UP000288805">
    <property type="component" value="Unassembled WGS sequence"/>
</dbReference>
<sequence>MFRFNDMFCHVYVFPHIEVGEGLIAQTSGLTPIVAFNSTQVISSHADPPTEINTHSPTIESFEFSQRCAESNVVQLESRRFENAIMGSGQTFPNASEFHDAVYLMSMACRFRYSFTRNTPKHMTVVCTITQCPWKVTAREIGDSKIVQVHTFRNVHNHSLEDVSSSQPLIRSNRASLVIDDVIRSTLNYQPSQICKDFVRQHGMQLTYLQAWKMKEKAKERIYGQPKYYYKLFPWMCDKMVTTNPGTVVQLRYLSDEHFQQLFVAHAVSIQGFALGCRLVIAIDSSHMSGPYRGALFSATAYDANDSMFPLAFGVMSSENYEDWSWFLQNLKKVVAEKEVVIISDRHPALLRSVPEVFGLENHAYFYRHLKENFSTFVSKQITKGNKGKENALQFLDSIAYAKLEHDYNVSMYELRKYNDALATWEKIIHPNLGPCQNSQNKDGIK</sequence>
<evidence type="ECO:0000313" key="3">
    <source>
        <dbReference type="EMBL" id="RVX10696.1"/>
    </source>
</evidence>
<accession>A0A438JP14</accession>
<dbReference type="Pfam" id="PF03108">
    <property type="entry name" value="DBD_Tnp_Mut"/>
    <property type="match status" value="1"/>
</dbReference>
<dbReference type="PANTHER" id="PTHR31973:SF187">
    <property type="entry name" value="MUTATOR TRANSPOSASE MUDRA PROTEIN"/>
    <property type="match status" value="1"/>
</dbReference>
<feature type="domain" description="MULE transposase" evidence="2">
    <location>
        <begin position="280"/>
        <end position="373"/>
    </location>
</feature>
<evidence type="ECO:0000259" key="2">
    <source>
        <dbReference type="Pfam" id="PF10551"/>
    </source>
</evidence>
<dbReference type="InterPro" id="IPR004332">
    <property type="entry name" value="Transposase_MuDR"/>
</dbReference>
<dbReference type="Pfam" id="PF10551">
    <property type="entry name" value="MULE"/>
    <property type="match status" value="1"/>
</dbReference>
<dbReference type="EMBL" id="QGNW01000033">
    <property type="protein sequence ID" value="RVX10696.1"/>
    <property type="molecule type" value="Genomic_DNA"/>
</dbReference>
<gene>
    <name evidence="3" type="ORF">CK203_018287</name>
</gene>
<organism evidence="3 4">
    <name type="scientific">Vitis vinifera</name>
    <name type="common">Grape</name>
    <dbReference type="NCBI Taxonomy" id="29760"/>
    <lineage>
        <taxon>Eukaryota</taxon>
        <taxon>Viridiplantae</taxon>
        <taxon>Streptophyta</taxon>
        <taxon>Embryophyta</taxon>
        <taxon>Tracheophyta</taxon>
        <taxon>Spermatophyta</taxon>
        <taxon>Magnoliopsida</taxon>
        <taxon>eudicotyledons</taxon>
        <taxon>Gunneridae</taxon>
        <taxon>Pentapetalae</taxon>
        <taxon>rosids</taxon>
        <taxon>Vitales</taxon>
        <taxon>Vitaceae</taxon>
        <taxon>Viteae</taxon>
        <taxon>Vitis</taxon>
    </lineage>
</organism>
<evidence type="ECO:0000259" key="1">
    <source>
        <dbReference type="Pfam" id="PF03108"/>
    </source>
</evidence>
<dbReference type="PANTHER" id="PTHR31973">
    <property type="entry name" value="POLYPROTEIN, PUTATIVE-RELATED"/>
    <property type="match status" value="1"/>
</dbReference>
<name>A0A438JP14_VITVI</name>
<protein>
    <recommendedName>
        <fullName evidence="5">MULE transposase domain-containing protein</fullName>
    </recommendedName>
</protein>
<evidence type="ECO:0008006" key="5">
    <source>
        <dbReference type="Google" id="ProtNLM"/>
    </source>
</evidence>
<dbReference type="InterPro" id="IPR018289">
    <property type="entry name" value="MULE_transposase_dom"/>
</dbReference>
<dbReference type="AlphaFoldDB" id="A0A438JP14"/>
<feature type="domain" description="Transposase MuDR plant" evidence="1">
    <location>
        <begin position="84"/>
        <end position="148"/>
    </location>
</feature>
<reference evidence="3 4" key="1">
    <citation type="journal article" date="2018" name="PLoS Genet.">
        <title>Population sequencing reveals clonal diversity and ancestral inbreeding in the grapevine cultivar Chardonnay.</title>
        <authorList>
            <person name="Roach M.J."/>
            <person name="Johnson D.L."/>
            <person name="Bohlmann J."/>
            <person name="van Vuuren H.J."/>
            <person name="Jones S.J."/>
            <person name="Pretorius I.S."/>
            <person name="Schmidt S.A."/>
            <person name="Borneman A.R."/>
        </authorList>
    </citation>
    <scope>NUCLEOTIDE SEQUENCE [LARGE SCALE GENOMIC DNA]</scope>
    <source>
        <strain evidence="4">cv. Chardonnay</strain>
        <tissue evidence="3">Leaf</tissue>
    </source>
</reference>
<proteinExistence type="predicted"/>
<evidence type="ECO:0000313" key="4">
    <source>
        <dbReference type="Proteomes" id="UP000288805"/>
    </source>
</evidence>
<comment type="caution">
    <text evidence="3">The sequence shown here is derived from an EMBL/GenBank/DDBJ whole genome shotgun (WGS) entry which is preliminary data.</text>
</comment>